<proteinExistence type="evidence at transcript level"/>
<evidence type="ECO:0000313" key="2">
    <source>
        <dbReference type="EMBL" id="WAS30621.1"/>
    </source>
</evidence>
<evidence type="ECO:0008006" key="3">
    <source>
        <dbReference type="Google" id="ProtNLM"/>
    </source>
</evidence>
<dbReference type="SUPFAM" id="SSF47240">
    <property type="entry name" value="Ferritin-like"/>
    <property type="match status" value="1"/>
</dbReference>
<dbReference type="InterPro" id="IPR052965">
    <property type="entry name" value="Pigment-catalase-like"/>
</dbReference>
<keyword evidence="1" id="KW-0732">Signal</keyword>
<accession>A0A9E9GFS6</accession>
<feature type="signal peptide" evidence="1">
    <location>
        <begin position="1"/>
        <end position="21"/>
    </location>
</feature>
<reference evidence="2" key="1">
    <citation type="submission" date="2022-03" db="EMBL/GenBank/DDBJ databases">
        <authorList>
            <person name="Li C."/>
            <person name="Wang S."/>
        </authorList>
    </citation>
    <scope>NUCLEOTIDE SEQUENCE</scope>
    <source>
        <strain evidence="2">CGMCC 2.5556</strain>
    </source>
</reference>
<dbReference type="Pfam" id="PF13668">
    <property type="entry name" value="Ferritin_2"/>
    <property type="match status" value="1"/>
</dbReference>
<organism evidence="2">
    <name type="scientific">Rhodosporidiobolus colostri</name>
    <dbReference type="NCBI Taxonomy" id="255053"/>
    <lineage>
        <taxon>Eukaryota</taxon>
        <taxon>Fungi</taxon>
        <taxon>Dikarya</taxon>
        <taxon>Basidiomycota</taxon>
        <taxon>Pucciniomycotina</taxon>
        <taxon>Microbotryomycetes</taxon>
        <taxon>Sporidiobolales</taxon>
        <taxon>Sporidiobolaceae</taxon>
        <taxon>Rhodosporidiobolus</taxon>
    </lineage>
</organism>
<dbReference type="PANTHER" id="PTHR31694">
    <property type="entry name" value="DESICCATION-LIKE PROTEIN"/>
    <property type="match status" value="1"/>
</dbReference>
<dbReference type="PANTHER" id="PTHR31694:SF26">
    <property type="entry name" value="OS05G0151100 PROTEIN"/>
    <property type="match status" value="1"/>
</dbReference>
<sequence length="344" mass="35775">MKFTSALVAVAGLLSATSALAAPEVGMAKVVKRADGTPTDVEILNYALTLEFLERRFYADVVAKFDAAAFKKAGYPATVYSRLTLLAKQEAEHVAFLAGALGTAGVGECKYAFGLTTPKAALATARLLENVGVAAYLGAAGDISTPAYLAAAASILTVEARHASYLNEENNVPGFPATYDSGYVVRVFALFFLFYTLASPLIVPGSCGAGALPASIQAFPAVTVTTKTARSGHRANISFPLKAGYTGSYYAAFITSGATTFAPVQFGPDSKVTVSVPKGLSGLTYILISTSATLADNEHTAAFGTIFLDRSPRLSAPSPLSVLEPPPPLSPSAFHDFNALPVLR</sequence>
<dbReference type="EMBL" id="OM937931">
    <property type="protein sequence ID" value="WAS30621.1"/>
    <property type="molecule type" value="mRNA"/>
</dbReference>
<name>A0A9E9GFS6_9BASI</name>
<dbReference type="CDD" id="cd00657">
    <property type="entry name" value="Ferritin_like"/>
    <property type="match status" value="1"/>
</dbReference>
<protein>
    <recommendedName>
        <fullName evidence="3">Ferritin-like domain-containing protein</fullName>
    </recommendedName>
</protein>
<dbReference type="InterPro" id="IPR009078">
    <property type="entry name" value="Ferritin-like_SF"/>
</dbReference>
<dbReference type="AlphaFoldDB" id="A0A9E9GFS6"/>
<feature type="chain" id="PRO_5038783696" description="Ferritin-like domain-containing protein" evidence="1">
    <location>
        <begin position="22"/>
        <end position="344"/>
    </location>
</feature>
<evidence type="ECO:0000256" key="1">
    <source>
        <dbReference type="SAM" id="SignalP"/>
    </source>
</evidence>